<dbReference type="Gene3D" id="3.10.450.50">
    <property type="match status" value="1"/>
</dbReference>
<dbReference type="SUPFAM" id="SSF103642">
    <property type="entry name" value="Sec-C motif"/>
    <property type="match status" value="1"/>
</dbReference>
<dbReference type="RefSeq" id="WP_345924783.1">
    <property type="nucleotide sequence ID" value="NZ_JBDIVF010000002.1"/>
</dbReference>
<dbReference type="PANTHER" id="PTHR33747:SF1">
    <property type="entry name" value="ADENYLATE CYCLASE-ASSOCIATED CAP C-TERMINAL DOMAIN-CONTAINING PROTEIN"/>
    <property type="match status" value="1"/>
</dbReference>
<reference evidence="1 2" key="1">
    <citation type="submission" date="2024-07" db="EMBL/GenBank/DDBJ databases">
        <title>Uliginosibacterium paludis KCTC:42655.</title>
        <authorList>
            <person name="Kim M.K."/>
        </authorList>
    </citation>
    <scope>NUCLEOTIDE SEQUENCE [LARGE SCALE GENOMIC DNA]</scope>
    <source>
        <strain evidence="1 2">KCTC 42655</strain>
    </source>
</reference>
<sequence length="318" mass="34787">MSMNDESGQIEQLIADLNGLAPQTLWSRLRPHLLSCEQGFPYQALGMALIAQERLAPLWVAELEAFAQDHSLVTDDCVLHLHLMVMLAACRDTRAFAPLLSLCSLSESESEEILGDFSTSVMARALAAVSGGSVQPLLDLADRQDVSVWLRGAALHALTVRAQEGESDRTETARTLLAWAEAEVARLDTGLADDAEVLNSVVIDLCELCCVEAEPAIRRWCEAGLISDDLQGDLSAIGSLLRRDFDEVCRDARERGLLYITDAATELQDWAMFHSTDSDPGAWYFDEPQTFVREAPKVGRNDPCPCGSGKKFKKCCGA</sequence>
<accession>A0ABV2CSN8</accession>
<name>A0ABV2CSN8_9RHOO</name>
<dbReference type="PANTHER" id="PTHR33747">
    <property type="entry name" value="UPF0225 PROTEIN SCO1677"/>
    <property type="match status" value="1"/>
</dbReference>
<proteinExistence type="predicted"/>
<gene>
    <name evidence="1" type="ORF">ABVT11_13900</name>
</gene>
<dbReference type="InterPro" id="IPR010602">
    <property type="entry name" value="DUF1186"/>
</dbReference>
<dbReference type="Pfam" id="PF02810">
    <property type="entry name" value="SEC-C"/>
    <property type="match status" value="1"/>
</dbReference>
<dbReference type="EMBL" id="JBEWLZ010000008">
    <property type="protein sequence ID" value="MET1490926.1"/>
    <property type="molecule type" value="Genomic_DNA"/>
</dbReference>
<dbReference type="InterPro" id="IPR004027">
    <property type="entry name" value="SEC_C_motif"/>
</dbReference>
<dbReference type="Proteomes" id="UP001548590">
    <property type="component" value="Unassembled WGS sequence"/>
</dbReference>
<organism evidence="1 2">
    <name type="scientific">Uliginosibacterium paludis</name>
    <dbReference type="NCBI Taxonomy" id="1615952"/>
    <lineage>
        <taxon>Bacteria</taxon>
        <taxon>Pseudomonadati</taxon>
        <taxon>Pseudomonadota</taxon>
        <taxon>Betaproteobacteria</taxon>
        <taxon>Rhodocyclales</taxon>
        <taxon>Zoogloeaceae</taxon>
        <taxon>Uliginosibacterium</taxon>
    </lineage>
</organism>
<keyword evidence="2" id="KW-1185">Reference proteome</keyword>
<evidence type="ECO:0000313" key="2">
    <source>
        <dbReference type="Proteomes" id="UP001548590"/>
    </source>
</evidence>
<dbReference type="Pfam" id="PF06685">
    <property type="entry name" value="DUF1186"/>
    <property type="match status" value="1"/>
</dbReference>
<protein>
    <submittedName>
        <fullName evidence="1">DUF1186 domain-containing protein</fullName>
    </submittedName>
</protein>
<comment type="caution">
    <text evidence="1">The sequence shown here is derived from an EMBL/GenBank/DDBJ whole genome shotgun (WGS) entry which is preliminary data.</text>
</comment>
<evidence type="ECO:0000313" key="1">
    <source>
        <dbReference type="EMBL" id="MET1490926.1"/>
    </source>
</evidence>